<dbReference type="GO" id="GO:0052618">
    <property type="term" value="F:coenzyme F420-0:L-glutamate ligase activity"/>
    <property type="evidence" value="ECO:0007669"/>
    <property type="project" value="TreeGrafter"/>
</dbReference>
<dbReference type="KEGG" id="ttr:Tter_1862"/>
<dbReference type="PANTHER" id="PTHR47917">
    <property type="match status" value="1"/>
</dbReference>
<keyword evidence="6" id="KW-0342">GTP-binding</keyword>
<evidence type="ECO:0000256" key="3">
    <source>
        <dbReference type="ARBA" id="ARBA00022741"/>
    </source>
</evidence>
<proteinExistence type="predicted"/>
<dbReference type="Gene3D" id="3.30.1330.100">
    <property type="entry name" value="CofE-like"/>
    <property type="match status" value="1"/>
</dbReference>
<name>D1CDA3_THET1</name>
<dbReference type="EMBL" id="CP001825">
    <property type="protein sequence ID" value="ACZ42768.1"/>
    <property type="molecule type" value="Genomic_DNA"/>
</dbReference>
<dbReference type="GO" id="GO:0005525">
    <property type="term" value="F:GTP binding"/>
    <property type="evidence" value="ECO:0007669"/>
    <property type="project" value="UniProtKB-KW"/>
</dbReference>
<keyword evidence="5" id="KW-0630">Potassium</keyword>
<evidence type="ECO:0000256" key="7">
    <source>
        <dbReference type="ARBA" id="ARBA00023211"/>
    </source>
</evidence>
<feature type="domain" description="Coenzyme F420:L-glutamate ligase-like" evidence="8">
    <location>
        <begin position="15"/>
        <end position="230"/>
    </location>
</feature>
<evidence type="ECO:0000256" key="4">
    <source>
        <dbReference type="ARBA" id="ARBA00022842"/>
    </source>
</evidence>
<evidence type="ECO:0000256" key="6">
    <source>
        <dbReference type="ARBA" id="ARBA00023134"/>
    </source>
</evidence>
<keyword evidence="4" id="KW-0460">Magnesium</keyword>
<evidence type="ECO:0000259" key="8">
    <source>
        <dbReference type="Pfam" id="PF01996"/>
    </source>
</evidence>
<dbReference type="Proteomes" id="UP000000323">
    <property type="component" value="Chromosome 1"/>
</dbReference>
<keyword evidence="1" id="KW-0436">Ligase</keyword>
<keyword evidence="2" id="KW-0479">Metal-binding</keyword>
<dbReference type="eggNOG" id="COG1478">
    <property type="taxonomic scope" value="Bacteria"/>
</dbReference>
<evidence type="ECO:0000256" key="5">
    <source>
        <dbReference type="ARBA" id="ARBA00022958"/>
    </source>
</evidence>
<evidence type="ECO:0000313" key="10">
    <source>
        <dbReference type="Proteomes" id="UP000000323"/>
    </source>
</evidence>
<dbReference type="Gene3D" id="3.90.1660.10">
    <property type="entry name" value="CofE-like domain"/>
    <property type="match status" value="1"/>
</dbReference>
<dbReference type="STRING" id="525904.Tter_1862"/>
<dbReference type="SUPFAM" id="SSF144010">
    <property type="entry name" value="CofE-like"/>
    <property type="match status" value="1"/>
</dbReference>
<dbReference type="InterPro" id="IPR008225">
    <property type="entry name" value="F420-0_g-glutamyl_ligase"/>
</dbReference>
<accession>D1CDA3</accession>
<evidence type="ECO:0000256" key="1">
    <source>
        <dbReference type="ARBA" id="ARBA00022598"/>
    </source>
</evidence>
<dbReference type="AlphaFoldDB" id="D1CDA3"/>
<dbReference type="GO" id="GO:0046872">
    <property type="term" value="F:metal ion binding"/>
    <property type="evidence" value="ECO:0007669"/>
    <property type="project" value="UniProtKB-KW"/>
</dbReference>
<reference evidence="10" key="1">
    <citation type="journal article" date="2010" name="Stand. Genomic Sci.">
        <title>Complete genome sequence of 'Thermobaculum terrenum' type strain (YNP1).</title>
        <authorList>
            <person name="Kiss H."/>
            <person name="Cleland D."/>
            <person name="Lapidus A."/>
            <person name="Lucas S."/>
            <person name="Glavina Del Rio T."/>
            <person name="Nolan M."/>
            <person name="Tice H."/>
            <person name="Han C."/>
            <person name="Goodwin L."/>
            <person name="Pitluck S."/>
            <person name="Liolios K."/>
            <person name="Ivanova N."/>
            <person name="Mavromatis K."/>
            <person name="Ovchinnikova G."/>
            <person name="Pati A."/>
            <person name="Chen A."/>
            <person name="Palaniappan K."/>
            <person name="Land M."/>
            <person name="Hauser L."/>
            <person name="Chang Y."/>
            <person name="Jeffries C."/>
            <person name="Lu M."/>
            <person name="Brettin T."/>
            <person name="Detter J."/>
            <person name="Goker M."/>
            <person name="Tindall B."/>
            <person name="Beck B."/>
            <person name="McDermott T."/>
            <person name="Woyke T."/>
            <person name="Bristow J."/>
            <person name="Eisen J."/>
            <person name="Markowitz V."/>
            <person name="Hugenholtz P."/>
            <person name="Kyrpides N."/>
            <person name="Klenk H."/>
            <person name="Cheng J."/>
        </authorList>
    </citation>
    <scope>NUCLEOTIDE SEQUENCE [LARGE SCALE GENOMIC DNA]</scope>
    <source>
        <strain evidence="10">ATCC BAA-798 / YNP1</strain>
    </source>
</reference>
<keyword evidence="7" id="KW-0464">Manganese</keyword>
<dbReference type="RefSeq" id="WP_012875799.1">
    <property type="nucleotide sequence ID" value="NC_013525.1"/>
</dbReference>
<dbReference type="NCBIfam" id="TIGR01916">
    <property type="entry name" value="F420_cofE"/>
    <property type="match status" value="1"/>
</dbReference>
<protein>
    <submittedName>
        <fullName evidence="9">F420-dependent oxidoreductase</fullName>
    </submittedName>
</protein>
<dbReference type="HOGENOM" id="CLU_051152_1_1_0"/>
<gene>
    <name evidence="9" type="ordered locus">Tter_1862</name>
</gene>
<sequence>MDTLTSLQIIPVPGIPEVQPGDDLAEVIWSTLNQNNLVLQEGDILVIAHKVVSKSEGRLVDLQSVVPSDLARRYAEQYGKDPRHVEVVLRESNRIVRMDRGIIISETRHGFVCANAGVDASNVRGEECVCLLPLDPDASARSIGKRLEERTGFHLPVIITDSFGRPWRSGIVNVAIGVYGMSPVADYRGQADIYGRDLVVTVMAIADEIASAAELVMGKLSAVPVAIVRGYPYEQSEGYARSLVMPAERDLFR</sequence>
<keyword evidence="3" id="KW-0547">Nucleotide-binding</keyword>
<organism evidence="9 10">
    <name type="scientific">Thermobaculum terrenum (strain ATCC BAA-798 / CCMEE 7001 / YNP1)</name>
    <dbReference type="NCBI Taxonomy" id="525904"/>
    <lineage>
        <taxon>Bacteria</taxon>
        <taxon>Bacillati</taxon>
        <taxon>Chloroflexota</taxon>
        <taxon>Chloroflexia</taxon>
        <taxon>Candidatus Thermobaculales</taxon>
        <taxon>Candidatus Thermobaculaceae</taxon>
        <taxon>Thermobaculum</taxon>
    </lineage>
</organism>
<evidence type="ECO:0000313" key="9">
    <source>
        <dbReference type="EMBL" id="ACZ42768.1"/>
    </source>
</evidence>
<dbReference type="Pfam" id="PF01996">
    <property type="entry name" value="F420_ligase"/>
    <property type="match status" value="1"/>
</dbReference>
<dbReference type="InterPro" id="IPR002847">
    <property type="entry name" value="F420-0_gamma-glut_ligase-dom"/>
</dbReference>
<evidence type="ECO:0000256" key="2">
    <source>
        <dbReference type="ARBA" id="ARBA00022723"/>
    </source>
</evidence>
<dbReference type="PANTHER" id="PTHR47917:SF1">
    <property type="entry name" value="COENZYME F420:L-GLUTAMATE LIGASE"/>
    <property type="match status" value="1"/>
</dbReference>
<keyword evidence="10" id="KW-1185">Reference proteome</keyword>